<evidence type="ECO:0000256" key="3">
    <source>
        <dbReference type="ARBA" id="ARBA00023163"/>
    </source>
</evidence>
<dbReference type="GO" id="GO:0003700">
    <property type="term" value="F:DNA-binding transcription factor activity"/>
    <property type="evidence" value="ECO:0007669"/>
    <property type="project" value="InterPro"/>
</dbReference>
<organism evidence="5">
    <name type="scientific">metagenome</name>
    <dbReference type="NCBI Taxonomy" id="256318"/>
    <lineage>
        <taxon>unclassified sequences</taxon>
        <taxon>metagenomes</taxon>
    </lineage>
</organism>
<dbReference type="PROSITE" id="PS01124">
    <property type="entry name" value="HTH_ARAC_FAMILY_2"/>
    <property type="match status" value="1"/>
</dbReference>
<protein>
    <submittedName>
        <fullName evidence="5">Transcriptional regulator, AraC family</fullName>
    </submittedName>
</protein>
<reference evidence="5" key="1">
    <citation type="submission" date="2015-08" db="EMBL/GenBank/DDBJ databases">
        <authorList>
            <person name="Babu N.S."/>
            <person name="Beckwith C.J."/>
            <person name="Beseler K.G."/>
            <person name="Brison A."/>
            <person name="Carone J.V."/>
            <person name="Caskin T.P."/>
            <person name="Diamond M."/>
            <person name="Durham M.E."/>
            <person name="Foxe J.M."/>
            <person name="Go M."/>
            <person name="Henderson B.A."/>
            <person name="Jones I.B."/>
            <person name="McGettigan J.A."/>
            <person name="Micheletti S.J."/>
            <person name="Nasrallah M.E."/>
            <person name="Ortiz D."/>
            <person name="Piller C.R."/>
            <person name="Privatt S.R."/>
            <person name="Schneider S.L."/>
            <person name="Sharp S."/>
            <person name="Smith T.C."/>
            <person name="Stanton J.D."/>
            <person name="Ullery H.E."/>
            <person name="Wilson R.J."/>
            <person name="Serrano M.G."/>
            <person name="Buck G."/>
            <person name="Lee V."/>
            <person name="Wang Y."/>
            <person name="Carvalho R."/>
            <person name="Voegtly L."/>
            <person name="Shi R."/>
            <person name="Duckworth R."/>
            <person name="Johnson A."/>
            <person name="Loviza R."/>
            <person name="Walstead R."/>
            <person name="Shah Z."/>
            <person name="Kiflezghi M."/>
            <person name="Wade K."/>
            <person name="Ball S.L."/>
            <person name="Bradley K.W."/>
            <person name="Asai D.J."/>
            <person name="Bowman C.A."/>
            <person name="Russell D.A."/>
            <person name="Pope W.H."/>
            <person name="Jacobs-Sera D."/>
            <person name="Hendrix R.W."/>
            <person name="Hatfull G.F."/>
        </authorList>
    </citation>
    <scope>NUCLEOTIDE SEQUENCE</scope>
</reference>
<dbReference type="PANTHER" id="PTHR46796">
    <property type="entry name" value="HTH-TYPE TRANSCRIPTIONAL ACTIVATOR RHAS-RELATED"/>
    <property type="match status" value="1"/>
</dbReference>
<evidence type="ECO:0000313" key="5">
    <source>
        <dbReference type="EMBL" id="CUR54091.1"/>
    </source>
</evidence>
<dbReference type="InterPro" id="IPR018060">
    <property type="entry name" value="HTH_AraC"/>
</dbReference>
<gene>
    <name evidence="5" type="ORF">NOCA2120124</name>
</gene>
<dbReference type="EMBL" id="CZKA01000004">
    <property type="protein sequence ID" value="CUR54091.1"/>
    <property type="molecule type" value="Genomic_DNA"/>
</dbReference>
<proteinExistence type="predicted"/>
<dbReference type="Gene3D" id="1.10.10.60">
    <property type="entry name" value="Homeodomain-like"/>
    <property type="match status" value="2"/>
</dbReference>
<keyword evidence="2" id="KW-0238">DNA-binding</keyword>
<keyword evidence="3" id="KW-0804">Transcription</keyword>
<dbReference type="PANTHER" id="PTHR46796:SF13">
    <property type="entry name" value="HTH-TYPE TRANSCRIPTIONAL ACTIVATOR RHAS"/>
    <property type="match status" value="1"/>
</dbReference>
<dbReference type="PROSITE" id="PS00041">
    <property type="entry name" value="HTH_ARAC_FAMILY_1"/>
    <property type="match status" value="1"/>
</dbReference>
<dbReference type="SMART" id="SM00342">
    <property type="entry name" value="HTH_ARAC"/>
    <property type="match status" value="1"/>
</dbReference>
<feature type="domain" description="HTH araC/xylS-type" evidence="4">
    <location>
        <begin position="210"/>
        <end position="308"/>
    </location>
</feature>
<dbReference type="InterPro" id="IPR050204">
    <property type="entry name" value="AraC_XylS_family_regulators"/>
</dbReference>
<dbReference type="AlphaFoldDB" id="A0A2P2BWG0"/>
<name>A0A2P2BWG0_9ZZZZ</name>
<dbReference type="InterPro" id="IPR032783">
    <property type="entry name" value="AraC_lig"/>
</dbReference>
<sequence length="313" mass="33391">MDTLSGFLDGPRAHGAFLLKTVLEVPFALSIEDEAPLTIVVLLRGAAWIGTGPTGTQLSAGDVVLVRGPDHYLFADEPASPVQVRILPGQECVSLTGQSMAEVMGLGVRTWGHRADATTAALIGTYEGVSEVGRRLTAVLPALVVLRAEEWESAVLDLLEAECARQGPGQQTVLDRLLDLLVIDAVRAWFARPDTAVPPWYAAGGDAVVEQALQLLHDDHARPWTVESLAAAVGVSRAALARRFTLALGEPPMTYLTGWRLALAADLLQDPEATVGRVAREVGYGSGFALSAAFKRAYGCSPRDYRSSVRRTA</sequence>
<keyword evidence="1" id="KW-0805">Transcription regulation</keyword>
<accession>A0A2P2BWG0</accession>
<evidence type="ECO:0000259" key="4">
    <source>
        <dbReference type="PROSITE" id="PS01124"/>
    </source>
</evidence>
<evidence type="ECO:0000256" key="2">
    <source>
        <dbReference type="ARBA" id="ARBA00023125"/>
    </source>
</evidence>
<dbReference type="Pfam" id="PF12833">
    <property type="entry name" value="HTH_18"/>
    <property type="match status" value="1"/>
</dbReference>
<evidence type="ECO:0000256" key="1">
    <source>
        <dbReference type="ARBA" id="ARBA00023015"/>
    </source>
</evidence>
<dbReference type="GO" id="GO:0043565">
    <property type="term" value="F:sequence-specific DNA binding"/>
    <property type="evidence" value="ECO:0007669"/>
    <property type="project" value="InterPro"/>
</dbReference>
<dbReference type="InterPro" id="IPR009057">
    <property type="entry name" value="Homeodomain-like_sf"/>
</dbReference>
<dbReference type="Pfam" id="PF12852">
    <property type="entry name" value="Cupin_6"/>
    <property type="match status" value="1"/>
</dbReference>
<dbReference type="SUPFAM" id="SSF46689">
    <property type="entry name" value="Homeodomain-like"/>
    <property type="match status" value="2"/>
</dbReference>
<dbReference type="InterPro" id="IPR018062">
    <property type="entry name" value="HTH_AraC-typ_CS"/>
</dbReference>